<dbReference type="RefSeq" id="WP_060914288.1">
    <property type="nucleotide sequence ID" value="NZ_KQ959964.1"/>
</dbReference>
<reference evidence="2" key="1">
    <citation type="submission" date="2016-01" db="EMBL/GenBank/DDBJ databases">
        <authorList>
            <person name="Mitreva M."/>
            <person name="Pepin K.H."/>
            <person name="Mihindukulasuriya K.A."/>
            <person name="Fulton R."/>
            <person name="Fronick C."/>
            <person name="O'Laughlin M."/>
            <person name="Miner T."/>
            <person name="Herter B."/>
            <person name="Rosa B.A."/>
            <person name="Cordes M."/>
            <person name="Tomlinson C."/>
            <person name="Wollam A."/>
            <person name="Palsikar V.B."/>
            <person name="Mardis E.R."/>
            <person name="Wilson R.K."/>
        </authorList>
    </citation>
    <scope>NUCLEOTIDE SEQUENCE [LARGE SCALE GENOMIC DNA]</scope>
    <source>
        <strain evidence="2">DNF01167</strain>
    </source>
</reference>
<dbReference type="PATRIC" id="fig|1379.3.peg.1127"/>
<accession>A0A133ZVI0</accession>
<dbReference type="AlphaFoldDB" id="A0A133ZVI0"/>
<sequence>MNFYEKLEKTRSKFADGEHNKFTLQNFIEMDKINSSKLSKINDIEDEEIQLEEDLLIIALNRNINRRPDLRRIAVCVKRERNKLGEEIEEYNVWRTFTRGNILRKSGDKTLYLVEKATKEYLFVVTNTGERQIFSTKENFRRPQGNNFSQSTLSQQSKIIFLEKNTDSEYNANTNPERNFYISWAESQNEKSVEKKIIHDEEILICIKNREINDKVLEYLYYLTGEEICQCLADNLEGFIDALFMLSVTYGDEFGMEIVNKIEDTYQTFNPKISDAGDYWDNYALFSYYVLRYADNKKVRSFMLDAAARMLKYVAVNKDSKVAKKHIESLKECVNWKYIVGVFE</sequence>
<proteinExistence type="predicted"/>
<protein>
    <submittedName>
        <fullName evidence="1">Uncharacterized protein</fullName>
    </submittedName>
</protein>
<gene>
    <name evidence="1" type="ORF">HMPREF3186_01148</name>
</gene>
<evidence type="ECO:0000313" key="1">
    <source>
        <dbReference type="EMBL" id="KXB59448.1"/>
    </source>
</evidence>
<comment type="caution">
    <text evidence="1">The sequence shown here is derived from an EMBL/GenBank/DDBJ whole genome shotgun (WGS) entry which is preliminary data.</text>
</comment>
<organism evidence="1 2">
    <name type="scientific">Gemella haemolysans</name>
    <dbReference type="NCBI Taxonomy" id="1379"/>
    <lineage>
        <taxon>Bacteria</taxon>
        <taxon>Bacillati</taxon>
        <taxon>Bacillota</taxon>
        <taxon>Bacilli</taxon>
        <taxon>Bacillales</taxon>
        <taxon>Gemellaceae</taxon>
        <taxon>Gemella</taxon>
    </lineage>
</organism>
<evidence type="ECO:0000313" key="2">
    <source>
        <dbReference type="Proteomes" id="UP000070355"/>
    </source>
</evidence>
<dbReference type="EMBL" id="LSDC01000075">
    <property type="protein sequence ID" value="KXB59448.1"/>
    <property type="molecule type" value="Genomic_DNA"/>
</dbReference>
<name>A0A133ZVI0_9BACL</name>
<dbReference type="Proteomes" id="UP000070355">
    <property type="component" value="Unassembled WGS sequence"/>
</dbReference>